<accession>A0A4Q2R9I7</accession>
<organism evidence="7 8">
    <name type="scientific">Lichenibacterium ramalinae</name>
    <dbReference type="NCBI Taxonomy" id="2316527"/>
    <lineage>
        <taxon>Bacteria</taxon>
        <taxon>Pseudomonadati</taxon>
        <taxon>Pseudomonadota</taxon>
        <taxon>Alphaproteobacteria</taxon>
        <taxon>Hyphomicrobiales</taxon>
        <taxon>Lichenihabitantaceae</taxon>
        <taxon>Lichenibacterium</taxon>
    </lineage>
</organism>
<feature type="transmembrane region" description="Helical" evidence="6">
    <location>
        <begin position="165"/>
        <end position="187"/>
    </location>
</feature>
<evidence type="ECO:0000313" key="8">
    <source>
        <dbReference type="Proteomes" id="UP000289411"/>
    </source>
</evidence>
<evidence type="ECO:0000256" key="1">
    <source>
        <dbReference type="ARBA" id="ARBA00004141"/>
    </source>
</evidence>
<evidence type="ECO:0000256" key="4">
    <source>
        <dbReference type="ARBA" id="ARBA00022989"/>
    </source>
</evidence>
<reference evidence="7 8" key="1">
    <citation type="submission" date="2018-09" db="EMBL/GenBank/DDBJ databases">
        <authorList>
            <person name="Grouzdev D.S."/>
            <person name="Krutkina M.S."/>
        </authorList>
    </citation>
    <scope>NUCLEOTIDE SEQUENCE [LARGE SCALE GENOMIC DNA]</scope>
    <source>
        <strain evidence="7 8">RmlP001</strain>
    </source>
</reference>
<name>A0A4Q2R9I7_9HYPH</name>
<evidence type="ECO:0000256" key="6">
    <source>
        <dbReference type="SAM" id="Phobius"/>
    </source>
</evidence>
<feature type="transmembrane region" description="Helical" evidence="6">
    <location>
        <begin position="430"/>
        <end position="449"/>
    </location>
</feature>
<dbReference type="Pfam" id="PF13520">
    <property type="entry name" value="AA_permease_2"/>
    <property type="match status" value="1"/>
</dbReference>
<dbReference type="PANTHER" id="PTHR43243:SF4">
    <property type="entry name" value="CATIONIC AMINO ACID TRANSPORTER 4"/>
    <property type="match status" value="1"/>
</dbReference>
<feature type="transmembrane region" description="Helical" evidence="6">
    <location>
        <begin position="63"/>
        <end position="85"/>
    </location>
</feature>
<comment type="subcellular location">
    <subcellularLocation>
        <location evidence="1">Membrane</location>
        <topology evidence="1">Multi-pass membrane protein</topology>
    </subcellularLocation>
</comment>
<dbReference type="InterPro" id="IPR002293">
    <property type="entry name" value="AA/rel_permease1"/>
</dbReference>
<proteinExistence type="predicted"/>
<reference evidence="7 8" key="2">
    <citation type="submission" date="2019-02" db="EMBL/GenBank/DDBJ databases">
        <title>'Lichenibacterium ramalinii' gen. nov. sp. nov., 'Lichenibacterium minor' gen. nov. sp. nov.</title>
        <authorList>
            <person name="Pankratov T."/>
        </authorList>
    </citation>
    <scope>NUCLEOTIDE SEQUENCE [LARGE SCALE GENOMIC DNA]</scope>
    <source>
        <strain evidence="7 8">RmlP001</strain>
    </source>
</reference>
<dbReference type="GO" id="GO:0015171">
    <property type="term" value="F:amino acid transmembrane transporter activity"/>
    <property type="evidence" value="ECO:0007669"/>
    <property type="project" value="TreeGrafter"/>
</dbReference>
<dbReference type="GO" id="GO:0016020">
    <property type="term" value="C:membrane"/>
    <property type="evidence" value="ECO:0007669"/>
    <property type="project" value="UniProtKB-SubCell"/>
</dbReference>
<dbReference type="Proteomes" id="UP000289411">
    <property type="component" value="Unassembled WGS sequence"/>
</dbReference>
<feature type="transmembrane region" description="Helical" evidence="6">
    <location>
        <begin position="274"/>
        <end position="301"/>
    </location>
</feature>
<dbReference type="AlphaFoldDB" id="A0A4Q2R9I7"/>
<keyword evidence="4 6" id="KW-1133">Transmembrane helix</keyword>
<evidence type="ECO:0000256" key="3">
    <source>
        <dbReference type="ARBA" id="ARBA00022692"/>
    </source>
</evidence>
<evidence type="ECO:0000313" key="7">
    <source>
        <dbReference type="EMBL" id="RYB03322.1"/>
    </source>
</evidence>
<dbReference type="RefSeq" id="WP_129220605.1">
    <property type="nucleotide sequence ID" value="NZ_QYBC01000015.1"/>
</dbReference>
<feature type="transmembrane region" description="Helical" evidence="6">
    <location>
        <begin position="30"/>
        <end position="51"/>
    </location>
</feature>
<keyword evidence="2" id="KW-0813">Transport</keyword>
<feature type="transmembrane region" description="Helical" evidence="6">
    <location>
        <begin position="372"/>
        <end position="391"/>
    </location>
</feature>
<gene>
    <name evidence="7" type="ORF">D3272_18080</name>
</gene>
<keyword evidence="3 6" id="KW-0812">Transmembrane</keyword>
<protein>
    <submittedName>
        <fullName evidence="7">Amino acid permease</fullName>
    </submittedName>
</protein>
<sequence length="486" mass="49826">MAEHGPMARKSLADLTRGSEADRDGLAKTLGPWSITALGIGAIIGAGIFVLTGTAAARYAGPAIMLSFALGGVACAFVGLCYAELAAMVPVSGSSYAYTYATLGEIFAWIVGWDLILEYAAGAATVAVGWSGYAASLLGGFGVAVPPRFAAAPGTAVTLADGSHATALLDLPAALVVLALTALLVLGTRESARFNNVMVAVKLAVVALFVGFGAFAIDPAHWQPFLPANDGGFGHFGWSGVLRGASVVFFAFIGFDAVSTAAQEAANPQRDMPIGILGSLVACTLLYVAVAAVLTGLVPFADLDVADPIARGVDAIGRAWLSWPVKAGALAGLTTVMLVLLYGQGRIFCAMAKDGLLPPAFGRIHPRFGTPVMSQLLIGAVVAAVAALVPIGLLGEMVSIGTLLAFALVCGAVIRLRATDPDRPRPFRCPAVPLLPGLGILSCLVLMAGLPALTWLRLVVWLAIGLVVYASYGRHHATLGRDAPGR</sequence>
<feature type="transmembrane region" description="Helical" evidence="6">
    <location>
        <begin position="455"/>
        <end position="472"/>
    </location>
</feature>
<dbReference type="EMBL" id="QYBC01000015">
    <property type="protein sequence ID" value="RYB03322.1"/>
    <property type="molecule type" value="Genomic_DNA"/>
</dbReference>
<feature type="transmembrane region" description="Helical" evidence="6">
    <location>
        <begin position="321"/>
        <end position="343"/>
    </location>
</feature>
<feature type="transmembrane region" description="Helical" evidence="6">
    <location>
        <begin position="237"/>
        <end position="262"/>
    </location>
</feature>
<dbReference type="OrthoDB" id="9762947at2"/>
<feature type="transmembrane region" description="Helical" evidence="6">
    <location>
        <begin position="397"/>
        <end position="418"/>
    </location>
</feature>
<comment type="caution">
    <text evidence="7">The sequence shown here is derived from an EMBL/GenBank/DDBJ whole genome shotgun (WGS) entry which is preliminary data.</text>
</comment>
<dbReference type="PANTHER" id="PTHR43243">
    <property type="entry name" value="INNER MEMBRANE TRANSPORTER YGJI-RELATED"/>
    <property type="match status" value="1"/>
</dbReference>
<keyword evidence="8" id="KW-1185">Reference proteome</keyword>
<keyword evidence="5 6" id="KW-0472">Membrane</keyword>
<dbReference type="PIRSF" id="PIRSF006060">
    <property type="entry name" value="AA_transporter"/>
    <property type="match status" value="1"/>
</dbReference>
<feature type="transmembrane region" description="Helical" evidence="6">
    <location>
        <begin position="123"/>
        <end position="145"/>
    </location>
</feature>
<dbReference type="Gene3D" id="1.20.1740.10">
    <property type="entry name" value="Amino acid/polyamine transporter I"/>
    <property type="match status" value="1"/>
</dbReference>
<evidence type="ECO:0000256" key="2">
    <source>
        <dbReference type="ARBA" id="ARBA00022448"/>
    </source>
</evidence>
<evidence type="ECO:0000256" key="5">
    <source>
        <dbReference type="ARBA" id="ARBA00023136"/>
    </source>
</evidence>
<feature type="transmembrane region" description="Helical" evidence="6">
    <location>
        <begin position="97"/>
        <end position="116"/>
    </location>
</feature>
<feature type="transmembrane region" description="Helical" evidence="6">
    <location>
        <begin position="199"/>
        <end position="217"/>
    </location>
</feature>